<name>A0A2K3NQG7_TRIPR</name>
<feature type="compositionally biased region" description="Basic and acidic residues" evidence="5">
    <location>
        <begin position="200"/>
        <end position="218"/>
    </location>
</feature>
<protein>
    <submittedName>
        <fullName evidence="7">Serine/arginine repetitive matrix protein 2-like</fullName>
    </submittedName>
</protein>
<reference evidence="7 8" key="2">
    <citation type="journal article" date="2017" name="Front. Plant Sci.">
        <title>Gene Classification and Mining of Molecular Markers Useful in Red Clover (Trifolium pratense) Breeding.</title>
        <authorList>
            <person name="Istvanek J."/>
            <person name="Dluhosova J."/>
            <person name="Dluhos P."/>
            <person name="Patkova L."/>
            <person name="Nedelnik J."/>
            <person name="Repkova J."/>
        </authorList>
    </citation>
    <scope>NUCLEOTIDE SEQUENCE [LARGE SCALE GENOMIC DNA]</scope>
    <source>
        <strain evidence="8">cv. Tatra</strain>
        <tissue evidence="7">Young leaves</tissue>
    </source>
</reference>
<sequence>MSRPGRLKEKDRKSNLLSVDNYDEDSAARTRPFSFEEIMLRRKNNELLENVKDPAKEAWNISPEGSLEKIADHFESPSKHHKVPSFSMEKHASEELVNVSSRKKIKSTIVKEDDLTEGRDRANNVLETKSSAGLNNKGWITEEKNGKERRGSRKIEQMSKNSDNKHSRDSVNKDSYEEKDRSKSAGKIKKTNHIEDEENRNEYYTERKHGKDRHDGGKIKKWLSNDFEEVSEKKHHRDSDKHIHAEDRAKYEREINKETRAKHEREIKRKNRNGDDEIQDRNATRKQEIAKHHNPHIYERKNRQEKVKSHYEEPTMKRRRSRSREREDRRRSPSFSPRAHRNTCKDGERKDLSMLSLADSSRKKHSDDKNRVSTNGSSRRSRSREREDRRRSPSFSPRAHKKTRQDGERKDLSMLSLPDSSRKQHSDDKNKVSTNGSSRRSRSRECEDRRRSPSFSPRAHRKAYQGGECKDLSMLSLTDSSRKKHSDDKNKVSTNGSSSHHRGYRHSSSASGLGGYSPRKRKSETDNKTPSPSKHSPEKKRAGWDLPPVGTDPSPAVVSSGFQLSNNSVLSSMHDVASGTSLDLSIVKPLPVSFLNAVSAGKNVSIDSVQLTQATRPMRRLYIENLPASVSEKVVMDCFNNLLLSAGVNLIQQTRPCISCIVHKDRGQALVEFLTAEDASAALSFDGSTLFGSTVKIRRPKDYVEFATGEPERSVEVAVTISDVVVNSPNKIFIGGISNHVSSDMLMEIAGVFGSLKAYHFEAKVSNGSCAFVEYVDHSVTIKACAGLNGMKLGGEVLTVVLAMPDAPPMENDGNPPSYDIPEHAKPLLSEPTEVLEIKNVFAVESISSLSDMGIEDILEDVRLECARFGTVKSIHLARHSEDKNVATKSEVKKKVGSEEASLDTHTVTNNNAESSSSEEATCSNSMGTSGMELHCDKDLEDKDNNDTSVNVDKNAEILDNTAFQEQEHLVTDASVKDAANEGMPISTYGRSPDHQDTPNDAPELHDNMVDNDIDKRLGDNMDSKNTVCPFQEGINGCDRSSELVGPRKGIDDDDEKEDHTYNHVFEPGSILVEYARTEACRSAAHCLHRRFFDGRMVTVQYIPLSLYRARLFEVVAVEAEYAGLIAAETANSPSQPSLLAALKL</sequence>
<feature type="region of interest" description="Disordered" evidence="5">
    <location>
        <begin position="1"/>
        <end position="27"/>
    </location>
</feature>
<evidence type="ECO:0000256" key="1">
    <source>
        <dbReference type="ARBA" id="ARBA00022664"/>
    </source>
</evidence>
<feature type="compositionally biased region" description="Basic and acidic residues" evidence="5">
    <location>
        <begin position="883"/>
        <end position="898"/>
    </location>
</feature>
<dbReference type="GO" id="GO:0006397">
    <property type="term" value="P:mRNA processing"/>
    <property type="evidence" value="ECO:0007669"/>
    <property type="project" value="UniProtKB-KW"/>
</dbReference>
<feature type="region of interest" description="Disordered" evidence="5">
    <location>
        <begin position="70"/>
        <end position="99"/>
    </location>
</feature>
<keyword evidence="1" id="KW-0507">mRNA processing</keyword>
<feature type="compositionally biased region" description="Basic and acidic residues" evidence="5">
    <location>
        <begin position="237"/>
        <end position="316"/>
    </location>
</feature>
<evidence type="ECO:0000313" key="7">
    <source>
        <dbReference type="EMBL" id="PNY05257.1"/>
    </source>
</evidence>
<keyword evidence="2 4" id="KW-0694">RNA-binding</keyword>
<feature type="compositionally biased region" description="Basic and acidic residues" evidence="5">
    <location>
        <begin position="1"/>
        <end position="14"/>
    </location>
</feature>
<feature type="compositionally biased region" description="Basic and acidic residues" evidence="5">
    <location>
        <begin position="111"/>
        <end position="122"/>
    </location>
</feature>
<feature type="compositionally biased region" description="Basic and acidic residues" evidence="5">
    <location>
        <begin position="934"/>
        <end position="946"/>
    </location>
</feature>
<feature type="compositionally biased region" description="Basic and acidic residues" evidence="5">
    <location>
        <begin position="992"/>
        <end position="1007"/>
    </location>
</feature>
<dbReference type="InterPro" id="IPR012677">
    <property type="entry name" value="Nucleotide-bd_a/b_plait_sf"/>
</dbReference>
<proteinExistence type="predicted"/>
<feature type="region of interest" description="Disordered" evidence="5">
    <location>
        <begin position="111"/>
        <end position="552"/>
    </location>
</feature>
<dbReference type="SMART" id="SM00360">
    <property type="entry name" value="RRM"/>
    <property type="match status" value="2"/>
</dbReference>
<dbReference type="PROSITE" id="PS50102">
    <property type="entry name" value="RRM"/>
    <property type="match status" value="2"/>
</dbReference>
<feature type="compositionally biased region" description="Basic and acidic residues" evidence="5">
    <location>
        <begin position="140"/>
        <end position="183"/>
    </location>
</feature>
<comment type="caution">
    <text evidence="7">The sequence shown here is derived from an EMBL/GenBank/DDBJ whole genome shotgun (WGS) entry which is preliminary data.</text>
</comment>
<dbReference type="InterPro" id="IPR035979">
    <property type="entry name" value="RBD_domain_sf"/>
</dbReference>
<gene>
    <name evidence="7" type="ORF">L195_g001701</name>
</gene>
<dbReference type="Pfam" id="PF00076">
    <property type="entry name" value="RRM_1"/>
    <property type="match status" value="1"/>
</dbReference>
<dbReference type="AlphaFoldDB" id="A0A2K3NQG7"/>
<evidence type="ECO:0000313" key="8">
    <source>
        <dbReference type="Proteomes" id="UP000236291"/>
    </source>
</evidence>
<dbReference type="STRING" id="57577.A0A2K3NQG7"/>
<dbReference type="GO" id="GO:0003723">
    <property type="term" value="F:RNA binding"/>
    <property type="evidence" value="ECO:0007669"/>
    <property type="project" value="UniProtKB-UniRule"/>
</dbReference>
<dbReference type="Proteomes" id="UP000236291">
    <property type="component" value="Unassembled WGS sequence"/>
</dbReference>
<feature type="compositionally biased region" description="Low complexity" evidence="5">
    <location>
        <begin position="909"/>
        <end position="926"/>
    </location>
</feature>
<evidence type="ECO:0000256" key="3">
    <source>
        <dbReference type="ARBA" id="ARBA00023187"/>
    </source>
</evidence>
<feature type="region of interest" description="Disordered" evidence="5">
    <location>
        <begin position="986"/>
        <end position="1007"/>
    </location>
</feature>
<feature type="compositionally biased region" description="Polar residues" evidence="5">
    <location>
        <begin position="125"/>
        <end position="134"/>
    </location>
</feature>
<dbReference type="GO" id="GO:0008380">
    <property type="term" value="P:RNA splicing"/>
    <property type="evidence" value="ECO:0007669"/>
    <property type="project" value="UniProtKB-KW"/>
</dbReference>
<evidence type="ECO:0000256" key="2">
    <source>
        <dbReference type="ARBA" id="ARBA00022884"/>
    </source>
</evidence>
<feature type="domain" description="RRM" evidence="6">
    <location>
        <begin position="730"/>
        <end position="805"/>
    </location>
</feature>
<dbReference type="FunFam" id="3.30.70.330:FF:000879">
    <property type="entry name" value="Splicing factor U2af large subunit A"/>
    <property type="match status" value="1"/>
</dbReference>
<reference evidence="7 8" key="1">
    <citation type="journal article" date="2014" name="Am. J. Bot.">
        <title>Genome assembly and annotation for red clover (Trifolium pratense; Fabaceae).</title>
        <authorList>
            <person name="Istvanek J."/>
            <person name="Jaros M."/>
            <person name="Krenek A."/>
            <person name="Repkova J."/>
        </authorList>
    </citation>
    <scope>NUCLEOTIDE SEQUENCE [LARGE SCALE GENOMIC DNA]</scope>
    <source>
        <strain evidence="8">cv. Tatra</strain>
        <tissue evidence="7">Young leaves</tissue>
    </source>
</reference>
<feature type="compositionally biased region" description="Basic and acidic residues" evidence="5">
    <location>
        <begin position="420"/>
        <end position="431"/>
    </location>
</feature>
<evidence type="ECO:0000256" key="5">
    <source>
        <dbReference type="SAM" id="MobiDB-lite"/>
    </source>
</evidence>
<dbReference type="Gene3D" id="3.30.70.330">
    <property type="match status" value="4"/>
</dbReference>
<keyword evidence="3" id="KW-0508">mRNA splicing</keyword>
<feature type="compositionally biased region" description="Basic and acidic residues" evidence="5">
    <location>
        <begin position="343"/>
        <end position="352"/>
    </location>
</feature>
<dbReference type="PANTHER" id="PTHR23139">
    <property type="entry name" value="RNA-BINDING PROTEIN"/>
    <property type="match status" value="1"/>
</dbReference>
<evidence type="ECO:0000256" key="4">
    <source>
        <dbReference type="PROSITE-ProRule" id="PRU00176"/>
    </source>
</evidence>
<dbReference type="SUPFAM" id="SSF54928">
    <property type="entry name" value="RNA-binding domain, RBD"/>
    <property type="match status" value="3"/>
</dbReference>
<evidence type="ECO:0000259" key="6">
    <source>
        <dbReference type="PROSITE" id="PS50102"/>
    </source>
</evidence>
<feature type="domain" description="RRM" evidence="6">
    <location>
        <begin position="619"/>
        <end position="702"/>
    </location>
</feature>
<organism evidence="7 8">
    <name type="scientific">Trifolium pratense</name>
    <name type="common">Red clover</name>
    <dbReference type="NCBI Taxonomy" id="57577"/>
    <lineage>
        <taxon>Eukaryota</taxon>
        <taxon>Viridiplantae</taxon>
        <taxon>Streptophyta</taxon>
        <taxon>Embryophyta</taxon>
        <taxon>Tracheophyta</taxon>
        <taxon>Spermatophyta</taxon>
        <taxon>Magnoliopsida</taxon>
        <taxon>eudicotyledons</taxon>
        <taxon>Gunneridae</taxon>
        <taxon>Pentapetalae</taxon>
        <taxon>rosids</taxon>
        <taxon>fabids</taxon>
        <taxon>Fabales</taxon>
        <taxon>Fabaceae</taxon>
        <taxon>Papilionoideae</taxon>
        <taxon>50 kb inversion clade</taxon>
        <taxon>NPAAA clade</taxon>
        <taxon>Hologalegina</taxon>
        <taxon>IRL clade</taxon>
        <taxon>Trifolieae</taxon>
        <taxon>Trifolium</taxon>
    </lineage>
</organism>
<dbReference type="EMBL" id="ASHM01000708">
    <property type="protein sequence ID" value="PNY05257.1"/>
    <property type="molecule type" value="Genomic_DNA"/>
</dbReference>
<accession>A0A2K3NQG7</accession>
<dbReference type="InterPro" id="IPR000504">
    <property type="entry name" value="RRM_dom"/>
</dbReference>
<feature type="region of interest" description="Disordered" evidence="5">
    <location>
        <begin position="883"/>
        <end position="946"/>
    </location>
</feature>